<accession>A0ACB9QU84</accession>
<comment type="caution">
    <text evidence="1">The sequence shown here is derived from an EMBL/GenBank/DDBJ whole genome shotgun (WGS) entry which is preliminary data.</text>
</comment>
<protein>
    <submittedName>
        <fullName evidence="1">Uncharacterized protein</fullName>
    </submittedName>
</protein>
<dbReference type="EMBL" id="CM042884">
    <property type="protein sequence ID" value="KAI4370180.1"/>
    <property type="molecule type" value="Genomic_DNA"/>
</dbReference>
<name>A0ACB9QU84_9MYRT</name>
<evidence type="ECO:0000313" key="2">
    <source>
        <dbReference type="Proteomes" id="UP001057402"/>
    </source>
</evidence>
<evidence type="ECO:0000313" key="1">
    <source>
        <dbReference type="EMBL" id="KAI4370180.1"/>
    </source>
</evidence>
<sequence length="323" mass="36769">MEGGEVRGRSVDLVLSETTAVVSCVAMAMFYVATLHAPTLVFRLPPPSSFSHFMYRRFCAAALSSVASVAFSSFLLLLPIGGSWDLAELLSLYGIRGDHFWQAVVFPISLTSMMYVGSMIFKLLSWVDSLREHDIDWDNVLSMDYICCSIRALREWLVSRAYNVMTWRNFVVAPVTEELVFRACMLPLLLCGGFRKYTAIFMCPVFFSLAHLNHFMEIYFQQNCQLVKALMVIGLQLGYTVVFGSYASFLYLRTGHILAPLVAHVFCNYMGLPVLFSRRRGLVSLAFVMGLISFIWLLFPMTRPDLYNFQTSNCRCWQGFCSW</sequence>
<organism evidence="1 2">
    <name type="scientific">Melastoma candidum</name>
    <dbReference type="NCBI Taxonomy" id="119954"/>
    <lineage>
        <taxon>Eukaryota</taxon>
        <taxon>Viridiplantae</taxon>
        <taxon>Streptophyta</taxon>
        <taxon>Embryophyta</taxon>
        <taxon>Tracheophyta</taxon>
        <taxon>Spermatophyta</taxon>
        <taxon>Magnoliopsida</taxon>
        <taxon>eudicotyledons</taxon>
        <taxon>Gunneridae</taxon>
        <taxon>Pentapetalae</taxon>
        <taxon>rosids</taxon>
        <taxon>malvids</taxon>
        <taxon>Myrtales</taxon>
        <taxon>Melastomataceae</taxon>
        <taxon>Melastomatoideae</taxon>
        <taxon>Melastomateae</taxon>
        <taxon>Melastoma</taxon>
    </lineage>
</organism>
<dbReference type="Proteomes" id="UP001057402">
    <property type="component" value="Chromosome 5"/>
</dbReference>
<reference evidence="2" key="1">
    <citation type="journal article" date="2023" name="Front. Plant Sci.">
        <title>Chromosomal-level genome assembly of Melastoma candidum provides insights into trichome evolution.</title>
        <authorList>
            <person name="Zhong Y."/>
            <person name="Wu W."/>
            <person name="Sun C."/>
            <person name="Zou P."/>
            <person name="Liu Y."/>
            <person name="Dai S."/>
            <person name="Zhou R."/>
        </authorList>
    </citation>
    <scope>NUCLEOTIDE SEQUENCE [LARGE SCALE GENOMIC DNA]</scope>
</reference>
<keyword evidence="2" id="KW-1185">Reference proteome</keyword>
<gene>
    <name evidence="1" type="ORF">MLD38_018554</name>
</gene>
<proteinExistence type="predicted"/>